<dbReference type="Proteomes" id="UP000294543">
    <property type="component" value="Unassembled WGS sequence"/>
</dbReference>
<dbReference type="InterPro" id="IPR012223">
    <property type="entry name" value="TEII"/>
</dbReference>
<accession>A0A4R4WUE3</accession>
<feature type="domain" description="Thioesterase" evidence="2">
    <location>
        <begin position="23"/>
        <end position="231"/>
    </location>
</feature>
<evidence type="ECO:0000313" key="4">
    <source>
        <dbReference type="Proteomes" id="UP000294543"/>
    </source>
</evidence>
<dbReference type="Gene3D" id="3.40.50.1820">
    <property type="entry name" value="alpha/beta hydrolase"/>
    <property type="match status" value="1"/>
</dbReference>
<evidence type="ECO:0000256" key="1">
    <source>
        <dbReference type="ARBA" id="ARBA00007169"/>
    </source>
</evidence>
<dbReference type="EMBL" id="SMKP01000037">
    <property type="protein sequence ID" value="TDD21242.1"/>
    <property type="molecule type" value="Genomic_DNA"/>
</dbReference>
<dbReference type="SUPFAM" id="SSF53474">
    <property type="entry name" value="alpha/beta-Hydrolases"/>
    <property type="match status" value="1"/>
</dbReference>
<comment type="caution">
    <text evidence="3">The sequence shown here is derived from an EMBL/GenBank/DDBJ whole genome shotgun (WGS) entry which is preliminary data.</text>
</comment>
<evidence type="ECO:0000259" key="2">
    <source>
        <dbReference type="Pfam" id="PF00975"/>
    </source>
</evidence>
<organism evidence="3 4">
    <name type="scientific">Nonomuraea diastatica</name>
    <dbReference type="NCBI Taxonomy" id="1848329"/>
    <lineage>
        <taxon>Bacteria</taxon>
        <taxon>Bacillati</taxon>
        <taxon>Actinomycetota</taxon>
        <taxon>Actinomycetes</taxon>
        <taxon>Streptosporangiales</taxon>
        <taxon>Streptosporangiaceae</taxon>
        <taxon>Nonomuraea</taxon>
    </lineage>
</organism>
<protein>
    <submittedName>
        <fullName evidence="3">Thioesterase</fullName>
    </submittedName>
</protein>
<evidence type="ECO:0000313" key="3">
    <source>
        <dbReference type="EMBL" id="TDD21242.1"/>
    </source>
</evidence>
<dbReference type="AlphaFoldDB" id="A0A4R4WUE3"/>
<name>A0A4R4WUE3_9ACTN</name>
<dbReference type="Pfam" id="PF00975">
    <property type="entry name" value="Thioesterase"/>
    <property type="match status" value="1"/>
</dbReference>
<dbReference type="GO" id="GO:0008610">
    <property type="term" value="P:lipid biosynthetic process"/>
    <property type="evidence" value="ECO:0007669"/>
    <property type="project" value="TreeGrafter"/>
</dbReference>
<dbReference type="InterPro" id="IPR001031">
    <property type="entry name" value="Thioesterase"/>
</dbReference>
<reference evidence="3 4" key="1">
    <citation type="submission" date="2019-03" db="EMBL/GenBank/DDBJ databases">
        <title>Draft genome sequences of novel Actinobacteria.</title>
        <authorList>
            <person name="Sahin N."/>
            <person name="Ay H."/>
            <person name="Saygin H."/>
        </authorList>
    </citation>
    <scope>NUCLEOTIDE SEQUENCE [LARGE SCALE GENOMIC DNA]</scope>
    <source>
        <strain evidence="3 4">KC712</strain>
    </source>
</reference>
<dbReference type="InterPro" id="IPR029058">
    <property type="entry name" value="AB_hydrolase_fold"/>
</dbReference>
<sequence>MRTNREATLYIRSLKEALGARLHVVVFPGAGGSSAHFREWAGHLGRDVRLSVVDPWPLHLAVGDGALADSARLLLPELFTFQGPLVLAGHSRGAVLAYETAQHLVAAGAADRLAALVAMAYRAPSSPPRRRFSREDDGTLRELLRQLGGTPQEVFDEPELLDAVLDRLRTELRAAEGYTDAWAVPLPCPLRLYLGRSDESVPAAEAGAWQRSVTGDFAVRMLDGGHFFPFGTGSSRTVAALLDDTLHLAQGGTHDSVR</sequence>
<keyword evidence="4" id="KW-1185">Reference proteome</keyword>
<dbReference type="PANTHER" id="PTHR11487:SF0">
    <property type="entry name" value="S-ACYL FATTY ACID SYNTHASE THIOESTERASE, MEDIUM CHAIN"/>
    <property type="match status" value="1"/>
</dbReference>
<gene>
    <name evidence="3" type="ORF">E1294_15480</name>
</gene>
<dbReference type="OrthoDB" id="8480037at2"/>
<dbReference type="PANTHER" id="PTHR11487">
    <property type="entry name" value="THIOESTERASE"/>
    <property type="match status" value="1"/>
</dbReference>
<comment type="similarity">
    <text evidence="1">Belongs to the thioesterase family.</text>
</comment>
<proteinExistence type="inferred from homology"/>